<dbReference type="CDD" id="cd13709">
    <property type="entry name" value="PBP2_YxeM"/>
    <property type="match status" value="1"/>
</dbReference>
<evidence type="ECO:0000313" key="7">
    <source>
        <dbReference type="EMBL" id="MCM1988149.1"/>
    </source>
</evidence>
<gene>
    <name evidence="7" type="ORF">KDK92_00235</name>
</gene>
<dbReference type="SMART" id="SM00062">
    <property type="entry name" value="PBPb"/>
    <property type="match status" value="1"/>
</dbReference>
<evidence type="ECO:0000256" key="2">
    <source>
        <dbReference type="ARBA" id="ARBA00010333"/>
    </source>
</evidence>
<dbReference type="InterPro" id="IPR018313">
    <property type="entry name" value="SBP_3_CS"/>
</dbReference>
<feature type="signal peptide" evidence="5">
    <location>
        <begin position="1"/>
        <end position="21"/>
    </location>
</feature>
<organism evidence="7 8">
    <name type="scientific">Oceanirhabdus seepicola</name>
    <dbReference type="NCBI Taxonomy" id="2828781"/>
    <lineage>
        <taxon>Bacteria</taxon>
        <taxon>Bacillati</taxon>
        <taxon>Bacillota</taxon>
        <taxon>Clostridia</taxon>
        <taxon>Eubacteriales</taxon>
        <taxon>Clostridiaceae</taxon>
        <taxon>Oceanirhabdus</taxon>
    </lineage>
</organism>
<proteinExistence type="inferred from homology"/>
<evidence type="ECO:0000256" key="5">
    <source>
        <dbReference type="SAM" id="SignalP"/>
    </source>
</evidence>
<dbReference type="Gene3D" id="3.40.190.10">
    <property type="entry name" value="Periplasmic binding protein-like II"/>
    <property type="match status" value="2"/>
</dbReference>
<dbReference type="SUPFAM" id="SSF53850">
    <property type="entry name" value="Periplasmic binding protein-like II"/>
    <property type="match status" value="1"/>
</dbReference>
<evidence type="ECO:0000256" key="4">
    <source>
        <dbReference type="RuleBase" id="RU003744"/>
    </source>
</evidence>
<evidence type="ECO:0000313" key="8">
    <source>
        <dbReference type="Proteomes" id="UP001056429"/>
    </source>
</evidence>
<dbReference type="Pfam" id="PF00497">
    <property type="entry name" value="SBP_bac_3"/>
    <property type="match status" value="1"/>
</dbReference>
<dbReference type="GO" id="GO:0030313">
    <property type="term" value="C:cell envelope"/>
    <property type="evidence" value="ECO:0007669"/>
    <property type="project" value="UniProtKB-SubCell"/>
</dbReference>
<evidence type="ECO:0000256" key="1">
    <source>
        <dbReference type="ARBA" id="ARBA00004196"/>
    </source>
</evidence>
<reference evidence="7" key="1">
    <citation type="journal article" date="2021" name="mSystems">
        <title>Bacteria and Archaea Synergistically Convert Glycine Betaine to Biogenic Methane in the Formosa Cold Seep of the South China Sea.</title>
        <authorList>
            <person name="Li L."/>
            <person name="Zhang W."/>
            <person name="Zhang S."/>
            <person name="Song L."/>
            <person name="Sun Q."/>
            <person name="Zhang H."/>
            <person name="Xiang H."/>
            <person name="Dong X."/>
        </authorList>
    </citation>
    <scope>NUCLEOTIDE SEQUENCE</scope>
    <source>
        <strain evidence="7">ZWT</strain>
    </source>
</reference>
<dbReference type="PROSITE" id="PS01039">
    <property type="entry name" value="SBP_BACTERIAL_3"/>
    <property type="match status" value="1"/>
</dbReference>
<dbReference type="Proteomes" id="UP001056429">
    <property type="component" value="Unassembled WGS sequence"/>
</dbReference>
<evidence type="ECO:0000259" key="6">
    <source>
        <dbReference type="SMART" id="SM00062"/>
    </source>
</evidence>
<keyword evidence="3 5" id="KW-0732">Signal</keyword>
<dbReference type="EMBL" id="JAGSOJ010000001">
    <property type="protein sequence ID" value="MCM1988149.1"/>
    <property type="molecule type" value="Genomic_DNA"/>
</dbReference>
<comment type="subcellular location">
    <subcellularLocation>
        <location evidence="1">Cell envelope</location>
    </subcellularLocation>
</comment>
<dbReference type="InterPro" id="IPR001638">
    <property type="entry name" value="Solute-binding_3/MltF_N"/>
</dbReference>
<feature type="chain" id="PRO_5039913298" evidence="5">
    <location>
        <begin position="22"/>
        <end position="263"/>
    </location>
</feature>
<reference evidence="7" key="2">
    <citation type="submission" date="2021-04" db="EMBL/GenBank/DDBJ databases">
        <authorList>
            <person name="Dong X."/>
        </authorList>
    </citation>
    <scope>NUCLEOTIDE SEQUENCE</scope>
    <source>
        <strain evidence="7">ZWT</strain>
    </source>
</reference>
<comment type="similarity">
    <text evidence="2 4">Belongs to the bacterial solute-binding protein 3 family.</text>
</comment>
<evidence type="ECO:0000256" key="3">
    <source>
        <dbReference type="ARBA" id="ARBA00022729"/>
    </source>
</evidence>
<comment type="caution">
    <text evidence="7">The sequence shown here is derived from an EMBL/GenBank/DDBJ whole genome shotgun (WGS) entry which is preliminary data.</text>
</comment>
<sequence length="263" mass="29605">MKKRGLVLLMAVLLVLGVASCGKKNSEVAKKEDSKKIVIGMSGGYKPYTFLNEVDELQGFDVDVWKEIGSRLDYGIEFKRADFSGLFGMLDNEQLNTIANQITVTKEREEKYIFTDAYVYYGAQLLSHKDDDSIKLLEDLKGKKVGVSLGSNYENIIRKLDKNSEIEIVTYDGAGLYHDLSLGRIDAVLMDKLSGLTVIEETDLNIKLAGEPIQELINAFPFVKDSDNEKLVEEINKVMKEMKNDGTLTEISLKWFPIDITKK</sequence>
<name>A0A9J6NX01_9CLOT</name>
<dbReference type="PANTHER" id="PTHR35936:SF19">
    <property type="entry name" value="AMINO-ACID-BINDING PROTEIN YXEM-RELATED"/>
    <property type="match status" value="1"/>
</dbReference>
<dbReference type="PROSITE" id="PS51257">
    <property type="entry name" value="PROKAR_LIPOPROTEIN"/>
    <property type="match status" value="1"/>
</dbReference>
<feature type="domain" description="Solute-binding protein family 3/N-terminal" evidence="6">
    <location>
        <begin position="36"/>
        <end position="259"/>
    </location>
</feature>
<dbReference type="RefSeq" id="WP_250856920.1">
    <property type="nucleotide sequence ID" value="NZ_JAGSOJ010000001.1"/>
</dbReference>
<keyword evidence="8" id="KW-1185">Reference proteome</keyword>
<dbReference type="PANTHER" id="PTHR35936">
    <property type="entry name" value="MEMBRANE-BOUND LYTIC MUREIN TRANSGLYCOSYLASE F"/>
    <property type="match status" value="1"/>
</dbReference>
<protein>
    <submittedName>
        <fullName evidence="7">Amino acid ABC transporter substrate-binding protein</fullName>
    </submittedName>
</protein>
<dbReference type="AlphaFoldDB" id="A0A9J6NX01"/>
<accession>A0A9J6NX01</accession>